<protein>
    <recommendedName>
        <fullName evidence="4">DUF4136 domain-containing protein</fullName>
    </recommendedName>
</protein>
<dbReference type="EMBL" id="JAERQJ010000001">
    <property type="protein sequence ID" value="MBL0682326.1"/>
    <property type="molecule type" value="Genomic_DNA"/>
</dbReference>
<name>A0A936ZUD7_9FLAO</name>
<organism evidence="2 3">
    <name type="scientific">Aquimarina mytili</name>
    <dbReference type="NCBI Taxonomy" id="874423"/>
    <lineage>
        <taxon>Bacteria</taxon>
        <taxon>Pseudomonadati</taxon>
        <taxon>Bacteroidota</taxon>
        <taxon>Flavobacteriia</taxon>
        <taxon>Flavobacteriales</taxon>
        <taxon>Flavobacteriaceae</taxon>
        <taxon>Aquimarina</taxon>
    </lineage>
</organism>
<gene>
    <name evidence="2" type="ORF">JJQ60_02245</name>
</gene>
<evidence type="ECO:0008006" key="4">
    <source>
        <dbReference type="Google" id="ProtNLM"/>
    </source>
</evidence>
<proteinExistence type="predicted"/>
<dbReference type="AlphaFoldDB" id="A0A936ZUD7"/>
<keyword evidence="1" id="KW-0732">Signal</keyword>
<dbReference type="PROSITE" id="PS51257">
    <property type="entry name" value="PROKAR_LIPOPROTEIN"/>
    <property type="match status" value="1"/>
</dbReference>
<comment type="caution">
    <text evidence="2">The sequence shown here is derived from an EMBL/GenBank/DDBJ whole genome shotgun (WGS) entry which is preliminary data.</text>
</comment>
<feature type="signal peptide" evidence="1">
    <location>
        <begin position="1"/>
        <end position="23"/>
    </location>
</feature>
<accession>A0A936ZUD7</accession>
<dbReference type="Proteomes" id="UP000651057">
    <property type="component" value="Unassembled WGS sequence"/>
</dbReference>
<evidence type="ECO:0000313" key="2">
    <source>
        <dbReference type="EMBL" id="MBL0682326.1"/>
    </source>
</evidence>
<dbReference type="RefSeq" id="WP_201916310.1">
    <property type="nucleotide sequence ID" value="NZ_BAABAX010000001.1"/>
</dbReference>
<evidence type="ECO:0000313" key="3">
    <source>
        <dbReference type="Proteomes" id="UP000651057"/>
    </source>
</evidence>
<keyword evidence="3" id="KW-1185">Reference proteome</keyword>
<evidence type="ECO:0000256" key="1">
    <source>
        <dbReference type="SAM" id="SignalP"/>
    </source>
</evidence>
<feature type="chain" id="PRO_5037920718" description="DUF4136 domain-containing protein" evidence="1">
    <location>
        <begin position="24"/>
        <end position="217"/>
    </location>
</feature>
<sequence length="217" mass="25062">MKTIKKMIGIFMVLILLSSCSSVRITDSWRNLEVPEIKDKKVMIVSKTDDQTVRIRFEKDLVENLNKKGYQSVESYVVFPNSSPTKELSKSETLEIKEKLKNYGIDVVIVTVLKHSEEYTKTTNKNNSFHTVYPSYYGLGYYRGFYRYYGTIYVDSDPVTVITENVKKYTLETVVYDLTQPKEKQLLSVITTEIDDPQTLGTVSIDFSKKVVKELNK</sequence>
<reference evidence="2" key="1">
    <citation type="submission" date="2021-01" db="EMBL/GenBank/DDBJ databases">
        <authorList>
            <person name="Zhong Y.L."/>
        </authorList>
    </citation>
    <scope>NUCLEOTIDE SEQUENCE</scope>
    <source>
        <strain evidence="2">KCTC 23302</strain>
    </source>
</reference>